<dbReference type="GO" id="GO:0000139">
    <property type="term" value="C:Golgi membrane"/>
    <property type="evidence" value="ECO:0007669"/>
    <property type="project" value="UniProtKB-SubCell"/>
</dbReference>
<dbReference type="eggNOG" id="ENOG502QW0I">
    <property type="taxonomic scope" value="Eukaryota"/>
</dbReference>
<dbReference type="AlphaFoldDB" id="K3XC31"/>
<dbReference type="EnsemblProtists" id="PYU1_T014780">
    <property type="protein sequence ID" value="PYU1_T014780"/>
    <property type="gene ID" value="PYU1_G014749"/>
</dbReference>
<evidence type="ECO:0000313" key="12">
    <source>
        <dbReference type="EnsemblProtists" id="PYU1_T014780"/>
    </source>
</evidence>
<keyword evidence="5 11" id="KW-0812">Transmembrane</keyword>
<evidence type="ECO:0000256" key="11">
    <source>
        <dbReference type="SAM" id="Phobius"/>
    </source>
</evidence>
<evidence type="ECO:0000256" key="7">
    <source>
        <dbReference type="ARBA" id="ARBA00022989"/>
    </source>
</evidence>
<dbReference type="Pfam" id="PF11051">
    <property type="entry name" value="Mannosyl_trans3"/>
    <property type="match status" value="2"/>
</dbReference>
<dbReference type="PANTHER" id="PTHR31646:SF1">
    <property type="entry name" value="ALPHA-1,2-MANNOSYLTRANSFERASE MNN2"/>
    <property type="match status" value="1"/>
</dbReference>
<keyword evidence="4" id="KW-0808">Transferase</keyword>
<dbReference type="SUPFAM" id="SSF53448">
    <property type="entry name" value="Nucleotide-diphospho-sugar transferases"/>
    <property type="match status" value="1"/>
</dbReference>
<evidence type="ECO:0000256" key="3">
    <source>
        <dbReference type="ARBA" id="ARBA00009105"/>
    </source>
</evidence>
<reference evidence="13" key="2">
    <citation type="submission" date="2010-04" db="EMBL/GenBank/DDBJ databases">
        <authorList>
            <person name="Buell R."/>
            <person name="Hamilton J."/>
            <person name="Hostetler J."/>
        </authorList>
    </citation>
    <scope>NUCLEOTIDE SEQUENCE [LARGE SCALE GENOMIC DNA]</scope>
    <source>
        <strain evidence="13">DAOM:BR144</strain>
    </source>
</reference>
<protein>
    <recommendedName>
        <fullName evidence="14">Nucleotide-diphospho-sugar transferase domain-containing protein</fullName>
    </recommendedName>
</protein>
<evidence type="ECO:0000256" key="6">
    <source>
        <dbReference type="ARBA" id="ARBA00022968"/>
    </source>
</evidence>
<dbReference type="Proteomes" id="UP000019132">
    <property type="component" value="Unassembled WGS sequence"/>
</dbReference>
<keyword evidence="6" id="KW-0735">Signal-anchor</keyword>
<feature type="transmembrane region" description="Helical" evidence="11">
    <location>
        <begin position="20"/>
        <end position="37"/>
    </location>
</feature>
<dbReference type="HOGENOM" id="CLU_018120_2_0_1"/>
<dbReference type="InterPro" id="IPR029044">
    <property type="entry name" value="Nucleotide-diphossugar_trans"/>
</dbReference>
<keyword evidence="9 11" id="KW-0472">Membrane</keyword>
<dbReference type="VEuPathDB" id="FungiDB:PYU1_G014749"/>
<evidence type="ECO:0000256" key="8">
    <source>
        <dbReference type="ARBA" id="ARBA00023034"/>
    </source>
</evidence>
<dbReference type="Gene3D" id="3.90.550.10">
    <property type="entry name" value="Spore Coat Polysaccharide Biosynthesis Protein SpsA, Chain A"/>
    <property type="match status" value="1"/>
</dbReference>
<comment type="subcellular location">
    <subcellularLocation>
        <location evidence="10">Endomembrane system</location>
        <topology evidence="10">Single-pass membrane protein</topology>
    </subcellularLocation>
    <subcellularLocation>
        <location evidence="1">Golgi apparatus membrane</location>
    </subcellularLocation>
    <subcellularLocation>
        <location evidence="2">Membrane</location>
        <topology evidence="2">Single-pass type II membrane protein</topology>
    </subcellularLocation>
</comment>
<dbReference type="GO" id="GO:0046354">
    <property type="term" value="P:mannan biosynthetic process"/>
    <property type="evidence" value="ECO:0007669"/>
    <property type="project" value="TreeGrafter"/>
</dbReference>
<evidence type="ECO:0000256" key="1">
    <source>
        <dbReference type="ARBA" id="ARBA00004394"/>
    </source>
</evidence>
<evidence type="ECO:0000256" key="5">
    <source>
        <dbReference type="ARBA" id="ARBA00022692"/>
    </source>
</evidence>
<reference evidence="12" key="3">
    <citation type="submission" date="2015-02" db="UniProtKB">
        <authorList>
            <consortium name="EnsemblProtists"/>
        </authorList>
    </citation>
    <scope>IDENTIFICATION</scope>
    <source>
        <strain evidence="12">DAOM BR144</strain>
    </source>
</reference>
<name>K3XC31_GLOUD</name>
<dbReference type="EMBL" id="GL376579">
    <property type="status" value="NOT_ANNOTATED_CDS"/>
    <property type="molecule type" value="Genomic_DNA"/>
</dbReference>
<dbReference type="InParanoid" id="K3XC31"/>
<sequence length="589" mass="65957">MNPSSHAATPLSSRVRHIRLKLLFGVIGVYALSFILWCTFFQGERGTGLAGLFPKGYNEKLNRMLELVLSTTSHSNARNRTISAAAGDMLGRPRTDDLECVGWRHTQTCDPNTHILQSYNRSCEQHIRGGHSGFCAMKDKRTGREVRVLKCTCVSVRSDVIFNCNQALDFVRFREETESVLAEALAAEANESANAVVAIQETLTSSIDNSVGELDERDGIVMVTYPNLLVGAYATVKTLRETHNCVLPIEIWYLESELGPNATTNNKILTHMVRDFAPLTFVPILDKDVNGFNSKVHAILHTNLTNILFLDSDNVPAKDPTYVFQLPQFTKTGAIFWPDFWHPVHSIFNINEQSLLWELLGLDFVDMFEQESGQLLINKRKSRVALQLLEYFAFHRPSIFESMKLAWGDKDLFRLAWLKSNTPFHMVEAPPAMAGEVRLNKFCGMTMVQFDPLGDALFLHRNARKVNGGRPALGKEPDAPIWSHLQMFKYNSNATTVNGTATTAASAESKSSYAILKEFYKVQIYNGVPQFKASQWCYGQEKPHDEQGHFQTVPWSETALLPMLESQVLAFAKEGAALLPPSTVVMAST</sequence>
<evidence type="ECO:0000256" key="4">
    <source>
        <dbReference type="ARBA" id="ARBA00022679"/>
    </source>
</evidence>
<reference evidence="13" key="1">
    <citation type="journal article" date="2010" name="Genome Biol.">
        <title>Genome sequence of the necrotrophic plant pathogen Pythium ultimum reveals original pathogenicity mechanisms and effector repertoire.</title>
        <authorList>
            <person name="Levesque C.A."/>
            <person name="Brouwer H."/>
            <person name="Cano L."/>
            <person name="Hamilton J.P."/>
            <person name="Holt C."/>
            <person name="Huitema E."/>
            <person name="Raffaele S."/>
            <person name="Robideau G.P."/>
            <person name="Thines M."/>
            <person name="Win J."/>
            <person name="Zerillo M.M."/>
            <person name="Beakes G.W."/>
            <person name="Boore J.L."/>
            <person name="Busam D."/>
            <person name="Dumas B."/>
            <person name="Ferriera S."/>
            <person name="Fuerstenberg S.I."/>
            <person name="Gachon C.M."/>
            <person name="Gaulin E."/>
            <person name="Govers F."/>
            <person name="Grenville-Briggs L."/>
            <person name="Horner N."/>
            <person name="Hostetler J."/>
            <person name="Jiang R.H."/>
            <person name="Johnson J."/>
            <person name="Krajaejun T."/>
            <person name="Lin H."/>
            <person name="Meijer H.J."/>
            <person name="Moore B."/>
            <person name="Morris P."/>
            <person name="Phuntmart V."/>
            <person name="Puiu D."/>
            <person name="Shetty J."/>
            <person name="Stajich J.E."/>
            <person name="Tripathy S."/>
            <person name="Wawra S."/>
            <person name="van West P."/>
            <person name="Whitty B.R."/>
            <person name="Coutinho P.M."/>
            <person name="Henrissat B."/>
            <person name="Martin F."/>
            <person name="Thomas P.D."/>
            <person name="Tyler B.M."/>
            <person name="De Vries R.P."/>
            <person name="Kamoun S."/>
            <person name="Yandell M."/>
            <person name="Tisserat N."/>
            <person name="Buell C.R."/>
        </authorList>
    </citation>
    <scope>NUCLEOTIDE SEQUENCE</scope>
    <source>
        <strain evidence="13">DAOM:BR144</strain>
    </source>
</reference>
<proteinExistence type="inferred from homology"/>
<keyword evidence="8" id="KW-0333">Golgi apparatus</keyword>
<evidence type="ECO:0000256" key="2">
    <source>
        <dbReference type="ARBA" id="ARBA00004606"/>
    </source>
</evidence>
<accession>K3XC31</accession>
<dbReference type="PANTHER" id="PTHR31646">
    <property type="entry name" value="ALPHA-1,2-MANNOSYLTRANSFERASE MNN2"/>
    <property type="match status" value="1"/>
</dbReference>
<dbReference type="GO" id="GO:0000026">
    <property type="term" value="F:alpha-1,2-mannosyltransferase activity"/>
    <property type="evidence" value="ECO:0007669"/>
    <property type="project" value="TreeGrafter"/>
</dbReference>
<evidence type="ECO:0008006" key="14">
    <source>
        <dbReference type="Google" id="ProtNLM"/>
    </source>
</evidence>
<evidence type="ECO:0000256" key="9">
    <source>
        <dbReference type="ARBA" id="ARBA00023136"/>
    </source>
</evidence>
<comment type="similarity">
    <text evidence="3">Belongs to the MNN1/MNT family.</text>
</comment>
<dbReference type="InterPro" id="IPR022751">
    <property type="entry name" value="Alpha_mannosyltransferase"/>
</dbReference>
<evidence type="ECO:0000313" key="13">
    <source>
        <dbReference type="Proteomes" id="UP000019132"/>
    </source>
</evidence>
<keyword evidence="13" id="KW-1185">Reference proteome</keyword>
<evidence type="ECO:0000256" key="10">
    <source>
        <dbReference type="ARBA" id="ARBA00037847"/>
    </source>
</evidence>
<organism evidence="12 13">
    <name type="scientific">Globisporangium ultimum (strain ATCC 200006 / CBS 805.95 / DAOM BR144)</name>
    <name type="common">Pythium ultimum</name>
    <dbReference type="NCBI Taxonomy" id="431595"/>
    <lineage>
        <taxon>Eukaryota</taxon>
        <taxon>Sar</taxon>
        <taxon>Stramenopiles</taxon>
        <taxon>Oomycota</taxon>
        <taxon>Peronosporomycetes</taxon>
        <taxon>Pythiales</taxon>
        <taxon>Pythiaceae</taxon>
        <taxon>Globisporangium</taxon>
    </lineage>
</organism>
<keyword evidence="7 11" id="KW-1133">Transmembrane helix</keyword>